<name>A0A9X2XX18_9BACT</name>
<dbReference type="GO" id="GO:0030246">
    <property type="term" value="F:carbohydrate binding"/>
    <property type="evidence" value="ECO:0007669"/>
    <property type="project" value="InterPro"/>
</dbReference>
<accession>A0A9X2XX18</accession>
<protein>
    <submittedName>
        <fullName evidence="2">Carbohydrate-binding family 9-like protein</fullName>
    </submittedName>
</protein>
<comment type="caution">
    <text evidence="2">The sequence shown here is derived from an EMBL/GenBank/DDBJ whole genome shotgun (WGS) entry which is preliminary data.</text>
</comment>
<evidence type="ECO:0000313" key="2">
    <source>
        <dbReference type="EMBL" id="MCU7549258.1"/>
    </source>
</evidence>
<dbReference type="SUPFAM" id="SSF49344">
    <property type="entry name" value="CBD9-like"/>
    <property type="match status" value="1"/>
</dbReference>
<dbReference type="AlphaFoldDB" id="A0A9X2XX18"/>
<dbReference type="Gene3D" id="2.60.40.1190">
    <property type="match status" value="1"/>
</dbReference>
<sequence>MKELTVSNLKRKYPLPDKEFLQLDSLERHKIDQVSWSSYPYQPEVAFAIAHKEERIFLKYFVKEKSIRAVTKNINGSVWEDSCVEFFISFDDKGYYNLEFNCEGVALVGFGKEKSKRELVSVDLIKKINTQSVIRKERDGLIYWELSISIPLDVFVHHTLTTINGKQCRANFYKCGDLLPEPHFISWSRISSAEPNFHLPQFFGTLRFE</sequence>
<dbReference type="InterPro" id="IPR010502">
    <property type="entry name" value="Carb-bd_dom_fam9"/>
</dbReference>
<evidence type="ECO:0000259" key="1">
    <source>
        <dbReference type="Pfam" id="PF16011"/>
    </source>
</evidence>
<keyword evidence="3" id="KW-1185">Reference proteome</keyword>
<dbReference type="RefSeq" id="WP_279296703.1">
    <property type="nucleotide sequence ID" value="NZ_JAOTIF010000005.1"/>
</dbReference>
<dbReference type="Proteomes" id="UP001155483">
    <property type="component" value="Unassembled WGS sequence"/>
</dbReference>
<dbReference type="CDD" id="cd09620">
    <property type="entry name" value="CBM9_like_3"/>
    <property type="match status" value="1"/>
</dbReference>
<proteinExistence type="predicted"/>
<gene>
    <name evidence="2" type="ORF">OCK74_09030</name>
</gene>
<dbReference type="Pfam" id="PF16011">
    <property type="entry name" value="CBM9_2"/>
    <property type="match status" value="1"/>
</dbReference>
<feature type="domain" description="Carbohydrate-binding" evidence="1">
    <location>
        <begin position="20"/>
        <end position="208"/>
    </location>
</feature>
<organism evidence="2 3">
    <name type="scientific">Paraflavisolibacter caeni</name>
    <dbReference type="NCBI Taxonomy" id="2982496"/>
    <lineage>
        <taxon>Bacteria</taxon>
        <taxon>Pseudomonadati</taxon>
        <taxon>Bacteroidota</taxon>
        <taxon>Chitinophagia</taxon>
        <taxon>Chitinophagales</taxon>
        <taxon>Chitinophagaceae</taxon>
        <taxon>Paraflavisolibacter</taxon>
    </lineage>
</organism>
<reference evidence="2" key="1">
    <citation type="submission" date="2022-09" db="EMBL/GenBank/DDBJ databases">
        <authorList>
            <person name="Yuan C."/>
            <person name="Ke Z."/>
        </authorList>
    </citation>
    <scope>NUCLEOTIDE SEQUENCE</scope>
    <source>
        <strain evidence="2">LB-8</strain>
    </source>
</reference>
<reference evidence="2" key="2">
    <citation type="submission" date="2023-04" db="EMBL/GenBank/DDBJ databases">
        <title>Paracnuella aquatica gen. nov., sp. nov., a member of the family Chitinophagaceae isolated from a hot spring.</title>
        <authorList>
            <person name="Wang C."/>
        </authorList>
    </citation>
    <scope>NUCLEOTIDE SEQUENCE</scope>
    <source>
        <strain evidence="2">LB-8</strain>
    </source>
</reference>
<dbReference type="EMBL" id="JAOTIF010000005">
    <property type="protein sequence ID" value="MCU7549258.1"/>
    <property type="molecule type" value="Genomic_DNA"/>
</dbReference>
<evidence type="ECO:0000313" key="3">
    <source>
        <dbReference type="Proteomes" id="UP001155483"/>
    </source>
</evidence>
<dbReference type="GO" id="GO:0016052">
    <property type="term" value="P:carbohydrate catabolic process"/>
    <property type="evidence" value="ECO:0007669"/>
    <property type="project" value="InterPro"/>
</dbReference>
<dbReference type="GO" id="GO:0004553">
    <property type="term" value="F:hydrolase activity, hydrolyzing O-glycosyl compounds"/>
    <property type="evidence" value="ECO:0007669"/>
    <property type="project" value="InterPro"/>
</dbReference>